<dbReference type="SUPFAM" id="SSF54001">
    <property type="entry name" value="Cysteine proteinases"/>
    <property type="match status" value="1"/>
</dbReference>
<sequence>MIRKFLASFLILTLILTLLPPKGYTQTSKNEEIVSLAKKQLGVPYRFGGSSPSGFDCSGFLYYIFKEAGITLPRTSSDQYNIGDKIKKSDLQIGDIVFFETYRSGPSHSGIYVGDRKFIHASSSNGISISSVDDPHYWNSRYLGARRIVDEPIQMVLAILPAGEYHDVSTDHWAYNQIKWLGEKGIINGYDQSFFLPGEVVTRSQASVIIANALGMNVSNKKSGFKDVPENHWAAGAITAVTEAGYFRGYDDVFRPEEILTREQIAVLFTRVFNFTVNENKKVSFTDIPETYWAHNAIQRLTSNGIASGYSDSTYRPKNEVTRAEFSVFLFRALHMK</sequence>
<dbReference type="InterPro" id="IPR000064">
    <property type="entry name" value="NLP_P60_dom"/>
</dbReference>
<protein>
    <submittedName>
        <fullName evidence="8">Hydrolase Nlp/P60</fullName>
    </submittedName>
</protein>
<dbReference type="GO" id="GO:0006508">
    <property type="term" value="P:proteolysis"/>
    <property type="evidence" value="ECO:0007669"/>
    <property type="project" value="UniProtKB-KW"/>
</dbReference>
<evidence type="ECO:0000256" key="1">
    <source>
        <dbReference type="ARBA" id="ARBA00007074"/>
    </source>
</evidence>
<evidence type="ECO:0000256" key="3">
    <source>
        <dbReference type="ARBA" id="ARBA00022729"/>
    </source>
</evidence>
<dbReference type="GO" id="GO:0008234">
    <property type="term" value="F:cysteine-type peptidase activity"/>
    <property type="evidence" value="ECO:0007669"/>
    <property type="project" value="UniProtKB-KW"/>
</dbReference>
<dbReference type="OrthoDB" id="9813368at2"/>
<comment type="similarity">
    <text evidence="1">Belongs to the peptidase C40 family.</text>
</comment>
<keyword evidence="2" id="KW-0645">Protease</keyword>
<keyword evidence="3" id="KW-0732">Signal</keyword>
<gene>
    <name evidence="8" type="ORF">DS745_04965</name>
</gene>
<evidence type="ECO:0000256" key="5">
    <source>
        <dbReference type="ARBA" id="ARBA00022807"/>
    </source>
</evidence>
<dbReference type="InterPro" id="IPR001119">
    <property type="entry name" value="SLH_dom"/>
</dbReference>
<dbReference type="PROSITE" id="PS51272">
    <property type="entry name" value="SLH"/>
    <property type="match status" value="3"/>
</dbReference>
<reference evidence="8 9" key="1">
    <citation type="journal article" date="2019" name="Int. J. Syst. Evol. Microbiol.">
        <title>Anaerobacillus alkaliphilus sp. nov., a novel alkaliphilic and moderately halophilic bacterium.</title>
        <authorList>
            <person name="Borsodi A.K."/>
            <person name="Aszalos J.M."/>
            <person name="Bihari P."/>
            <person name="Nagy I."/>
            <person name="Schumann P."/>
            <person name="Sproer C."/>
            <person name="Kovacs A.L."/>
            <person name="Boka K."/>
            <person name="Dobosy P."/>
            <person name="Ovari M."/>
            <person name="Szili-Kovacs T."/>
            <person name="Toth E."/>
        </authorList>
    </citation>
    <scope>NUCLEOTIDE SEQUENCE [LARGE SCALE GENOMIC DNA]</scope>
    <source>
        <strain evidence="8 9">B16-10</strain>
    </source>
</reference>
<dbReference type="InterPro" id="IPR051202">
    <property type="entry name" value="Peptidase_C40"/>
</dbReference>
<evidence type="ECO:0000256" key="2">
    <source>
        <dbReference type="ARBA" id="ARBA00022670"/>
    </source>
</evidence>
<proteinExistence type="inferred from homology"/>
<name>A0A4Q0VVS7_9BACI</name>
<feature type="domain" description="SLH" evidence="6">
    <location>
        <begin position="161"/>
        <end position="224"/>
    </location>
</feature>
<dbReference type="AlphaFoldDB" id="A0A4Q0VVS7"/>
<feature type="domain" description="SLH" evidence="6">
    <location>
        <begin position="281"/>
        <end position="337"/>
    </location>
</feature>
<evidence type="ECO:0000256" key="4">
    <source>
        <dbReference type="ARBA" id="ARBA00022801"/>
    </source>
</evidence>
<keyword evidence="5" id="KW-0788">Thiol protease</keyword>
<feature type="domain" description="NlpC/P60" evidence="7">
    <location>
        <begin position="27"/>
        <end position="149"/>
    </location>
</feature>
<dbReference type="PROSITE" id="PS51935">
    <property type="entry name" value="NLPC_P60"/>
    <property type="match status" value="1"/>
</dbReference>
<organism evidence="8 9">
    <name type="scientific">Anaerobacillus alkaliphilus</name>
    <dbReference type="NCBI Taxonomy" id="1548597"/>
    <lineage>
        <taxon>Bacteria</taxon>
        <taxon>Bacillati</taxon>
        <taxon>Bacillota</taxon>
        <taxon>Bacilli</taxon>
        <taxon>Bacillales</taxon>
        <taxon>Bacillaceae</taxon>
        <taxon>Anaerobacillus</taxon>
    </lineage>
</organism>
<evidence type="ECO:0000313" key="9">
    <source>
        <dbReference type="Proteomes" id="UP000290649"/>
    </source>
</evidence>
<dbReference type="EMBL" id="QOUX01000020">
    <property type="protein sequence ID" value="RXJ02938.1"/>
    <property type="molecule type" value="Genomic_DNA"/>
</dbReference>
<dbReference type="InterPro" id="IPR038765">
    <property type="entry name" value="Papain-like_cys_pep_sf"/>
</dbReference>
<comment type="caution">
    <text evidence="8">The sequence shown here is derived from an EMBL/GenBank/DDBJ whole genome shotgun (WGS) entry which is preliminary data.</text>
</comment>
<feature type="domain" description="SLH" evidence="6">
    <location>
        <begin position="225"/>
        <end position="279"/>
    </location>
</feature>
<dbReference type="PANTHER" id="PTHR47053">
    <property type="entry name" value="MUREIN DD-ENDOPEPTIDASE MEPH-RELATED"/>
    <property type="match status" value="1"/>
</dbReference>
<evidence type="ECO:0000313" key="8">
    <source>
        <dbReference type="EMBL" id="RXJ02938.1"/>
    </source>
</evidence>
<keyword evidence="4 8" id="KW-0378">Hydrolase</keyword>
<evidence type="ECO:0000259" key="7">
    <source>
        <dbReference type="PROSITE" id="PS51935"/>
    </source>
</evidence>
<dbReference type="PANTHER" id="PTHR47053:SF1">
    <property type="entry name" value="MUREIN DD-ENDOPEPTIDASE MEPH-RELATED"/>
    <property type="match status" value="1"/>
</dbReference>
<keyword evidence="9" id="KW-1185">Reference proteome</keyword>
<dbReference type="RefSeq" id="WP_129077173.1">
    <property type="nucleotide sequence ID" value="NZ_QOUX01000020.1"/>
</dbReference>
<accession>A0A4Q0VVS7</accession>
<dbReference type="Pfam" id="PF00877">
    <property type="entry name" value="NLPC_P60"/>
    <property type="match status" value="1"/>
</dbReference>
<dbReference type="Proteomes" id="UP000290649">
    <property type="component" value="Unassembled WGS sequence"/>
</dbReference>
<dbReference type="Gene3D" id="3.90.1720.10">
    <property type="entry name" value="endopeptidase domain like (from Nostoc punctiforme)"/>
    <property type="match status" value="1"/>
</dbReference>
<dbReference type="Pfam" id="PF00395">
    <property type="entry name" value="SLH"/>
    <property type="match status" value="3"/>
</dbReference>
<evidence type="ECO:0000259" key="6">
    <source>
        <dbReference type="PROSITE" id="PS51272"/>
    </source>
</evidence>